<comment type="caution">
    <text evidence="2">The sequence shown here is derived from an EMBL/GenBank/DDBJ whole genome shotgun (WGS) entry which is preliminary data.</text>
</comment>
<name>A0A5C5ZBB3_9BACT</name>
<organism evidence="2 3">
    <name type="scientific">Novipirellula herctigrandis</name>
    <dbReference type="NCBI Taxonomy" id="2527986"/>
    <lineage>
        <taxon>Bacteria</taxon>
        <taxon>Pseudomonadati</taxon>
        <taxon>Planctomycetota</taxon>
        <taxon>Planctomycetia</taxon>
        <taxon>Pirellulales</taxon>
        <taxon>Pirellulaceae</taxon>
        <taxon>Novipirellula</taxon>
    </lineage>
</organism>
<keyword evidence="1" id="KW-0472">Membrane</keyword>
<gene>
    <name evidence="2" type="ORF">CA13_60520</name>
</gene>
<reference evidence="2 3" key="1">
    <citation type="submission" date="2019-02" db="EMBL/GenBank/DDBJ databases">
        <title>Deep-cultivation of Planctomycetes and their phenomic and genomic characterization uncovers novel biology.</title>
        <authorList>
            <person name="Wiegand S."/>
            <person name="Jogler M."/>
            <person name="Boedeker C."/>
            <person name="Pinto D."/>
            <person name="Vollmers J."/>
            <person name="Rivas-Marin E."/>
            <person name="Kohn T."/>
            <person name="Peeters S.H."/>
            <person name="Heuer A."/>
            <person name="Rast P."/>
            <person name="Oberbeckmann S."/>
            <person name="Bunk B."/>
            <person name="Jeske O."/>
            <person name="Meyerdierks A."/>
            <person name="Storesund J.E."/>
            <person name="Kallscheuer N."/>
            <person name="Luecker S."/>
            <person name="Lage O.M."/>
            <person name="Pohl T."/>
            <person name="Merkel B.J."/>
            <person name="Hornburger P."/>
            <person name="Mueller R.-W."/>
            <person name="Bruemmer F."/>
            <person name="Labrenz M."/>
            <person name="Spormann A.M."/>
            <person name="Op Den Camp H."/>
            <person name="Overmann J."/>
            <person name="Amann R."/>
            <person name="Jetten M.S.M."/>
            <person name="Mascher T."/>
            <person name="Medema M.H."/>
            <person name="Devos D.P."/>
            <person name="Kaster A.-K."/>
            <person name="Ovreas L."/>
            <person name="Rohde M."/>
            <person name="Galperin M.Y."/>
            <person name="Jogler C."/>
        </authorList>
    </citation>
    <scope>NUCLEOTIDE SEQUENCE [LARGE SCALE GENOMIC DNA]</scope>
    <source>
        <strain evidence="2 3">CA13</strain>
    </source>
</reference>
<feature type="transmembrane region" description="Helical" evidence="1">
    <location>
        <begin position="66"/>
        <end position="84"/>
    </location>
</feature>
<dbReference type="OrthoDB" id="279298at2"/>
<evidence type="ECO:0000313" key="2">
    <source>
        <dbReference type="EMBL" id="TWT84572.1"/>
    </source>
</evidence>
<keyword evidence="3" id="KW-1185">Reference proteome</keyword>
<dbReference type="RefSeq" id="WP_146402360.1">
    <property type="nucleotide sequence ID" value="NZ_SJPJ01000001.1"/>
</dbReference>
<dbReference type="EMBL" id="SJPJ01000001">
    <property type="protein sequence ID" value="TWT84572.1"/>
    <property type="molecule type" value="Genomic_DNA"/>
</dbReference>
<evidence type="ECO:0000256" key="1">
    <source>
        <dbReference type="SAM" id="Phobius"/>
    </source>
</evidence>
<keyword evidence="1" id="KW-0812">Transmembrane</keyword>
<dbReference type="Proteomes" id="UP000315010">
    <property type="component" value="Unassembled WGS sequence"/>
</dbReference>
<dbReference type="AlphaFoldDB" id="A0A5C5ZBB3"/>
<feature type="transmembrane region" description="Helical" evidence="1">
    <location>
        <begin position="104"/>
        <end position="126"/>
    </location>
</feature>
<keyword evidence="1" id="KW-1133">Transmembrane helix</keyword>
<evidence type="ECO:0000313" key="3">
    <source>
        <dbReference type="Proteomes" id="UP000315010"/>
    </source>
</evidence>
<protein>
    <submittedName>
        <fullName evidence="2">Uncharacterized protein</fullName>
    </submittedName>
</protein>
<proteinExistence type="predicted"/>
<accession>A0A5C5ZBB3</accession>
<feature type="transmembrane region" description="Helical" evidence="1">
    <location>
        <begin position="41"/>
        <end position="59"/>
    </location>
</feature>
<sequence length="130" mass="14086">MTNPYSTPTSEPAAESVDGSISASRSLGDIARSTFLAWEKLRVVFIVLLGLLTVLLAGRSLMRLRILLLIVEGAIAANVCYFAGPIIETYVRWLGYDGKWVRWFLFVGGTLLTAILAIAALAGTLIPDQD</sequence>